<gene>
    <name evidence="2" type="ORF">EVA_06021</name>
</gene>
<proteinExistence type="predicted"/>
<dbReference type="AlphaFoldDB" id="J9D005"/>
<feature type="region of interest" description="Disordered" evidence="1">
    <location>
        <begin position="41"/>
        <end position="71"/>
    </location>
</feature>
<feature type="compositionally biased region" description="Basic and acidic residues" evidence="1">
    <location>
        <begin position="52"/>
        <end position="61"/>
    </location>
</feature>
<name>J9D005_9ZZZZ</name>
<accession>J9D005</accession>
<feature type="region of interest" description="Disordered" evidence="1">
    <location>
        <begin position="91"/>
        <end position="132"/>
    </location>
</feature>
<organism evidence="2">
    <name type="scientific">gut metagenome</name>
    <dbReference type="NCBI Taxonomy" id="749906"/>
    <lineage>
        <taxon>unclassified sequences</taxon>
        <taxon>metagenomes</taxon>
        <taxon>organismal metagenomes</taxon>
    </lineage>
</organism>
<comment type="caution">
    <text evidence="2">The sequence shown here is derived from an EMBL/GenBank/DDBJ whole genome shotgun (WGS) entry which is preliminary data.</text>
</comment>
<evidence type="ECO:0000256" key="1">
    <source>
        <dbReference type="SAM" id="MobiDB-lite"/>
    </source>
</evidence>
<dbReference type="EMBL" id="AMCI01001333">
    <property type="protein sequence ID" value="EJX05871.1"/>
    <property type="molecule type" value="Genomic_DNA"/>
</dbReference>
<evidence type="ECO:0000313" key="2">
    <source>
        <dbReference type="EMBL" id="EJX05871.1"/>
    </source>
</evidence>
<feature type="compositionally biased region" description="Basic and acidic residues" evidence="1">
    <location>
        <begin position="121"/>
        <end position="132"/>
    </location>
</feature>
<sequence length="132" mass="14883">MRLSRAAHGNHFRPPWIRYFPKAPSATLYEFLHRSPAPCCGASPAQPSVPKADAKHPATREDDAETDNGASVPLQAYGYFPFRPRLFHTNARVSHRRESQTFHRQNADAVHPPPAVPRSAAHGDPEWKDRNR</sequence>
<protein>
    <submittedName>
        <fullName evidence="2">Uncharacterized protein</fullName>
    </submittedName>
</protein>
<reference evidence="2" key="1">
    <citation type="journal article" date="2012" name="PLoS ONE">
        <title>Gene sets for utilization of primary and secondary nutrition supplies in the distal gut of endangered iberian lynx.</title>
        <authorList>
            <person name="Alcaide M."/>
            <person name="Messina E."/>
            <person name="Richter M."/>
            <person name="Bargiela R."/>
            <person name="Peplies J."/>
            <person name="Huws S.A."/>
            <person name="Newbold C.J."/>
            <person name="Golyshin P.N."/>
            <person name="Simon M.A."/>
            <person name="Lopez G."/>
            <person name="Yakimov M.M."/>
            <person name="Ferrer M."/>
        </authorList>
    </citation>
    <scope>NUCLEOTIDE SEQUENCE</scope>
</reference>